<keyword evidence="4" id="KW-1185">Reference proteome</keyword>
<dbReference type="Pfam" id="PF02721">
    <property type="entry name" value="DUF223"/>
    <property type="match status" value="1"/>
</dbReference>
<reference evidence="3 4" key="1">
    <citation type="journal article" date="2018" name="Mol. Plant">
        <title>The genome of Artemisia annua provides insight into the evolution of Asteraceae family and artemisinin biosynthesis.</title>
        <authorList>
            <person name="Shen Q."/>
            <person name="Zhang L."/>
            <person name="Liao Z."/>
            <person name="Wang S."/>
            <person name="Yan T."/>
            <person name="Shi P."/>
            <person name="Liu M."/>
            <person name="Fu X."/>
            <person name="Pan Q."/>
            <person name="Wang Y."/>
            <person name="Lv Z."/>
            <person name="Lu X."/>
            <person name="Zhang F."/>
            <person name="Jiang W."/>
            <person name="Ma Y."/>
            <person name="Chen M."/>
            <person name="Hao X."/>
            <person name="Li L."/>
            <person name="Tang Y."/>
            <person name="Lv G."/>
            <person name="Zhou Y."/>
            <person name="Sun X."/>
            <person name="Brodelius P.E."/>
            <person name="Rose J.K.C."/>
            <person name="Tang K."/>
        </authorList>
    </citation>
    <scope>NUCLEOTIDE SEQUENCE [LARGE SCALE GENOMIC DNA]</scope>
    <source>
        <strain evidence="4">cv. Huhao1</strain>
        <tissue evidence="3">Leaf</tissue>
    </source>
</reference>
<proteinExistence type="predicted"/>
<dbReference type="Proteomes" id="UP000245207">
    <property type="component" value="Unassembled WGS sequence"/>
</dbReference>
<sequence length="585" mass="68465">MTSYNCVLLKQLTLMNETQNICVKIDRMWKERVFRKPGWFENLEFILIDKELTLMNETQNICVKIDRMWKERVFRKPGWFENLEFILIDKEGHRIHASVASEFINSFGKILAESSYLHISYFGVHEYKYKTKYTNHMYKIDFNKNTRMKECSSFKIGYNRFHFVEFDKLLNYHLEDNTCIDLIGFLSGCYDIEDTEINGHPKMKLNCNIMDLNGNCLYCTLYGEHVWQLGKYVTDDDNYYYNNTSTVIIFQYARCKIWRDNISIHNGYHATHLFINSNLPKIEELKHKKVTNMNNVIGVAPNPADFITISNDLWCKICKVNPKIVVPRFRLHARVADVSGGTAFIMFDGEVSILINMSAHQLLEIQKHYYVYTDRRHHAFPQVFEKVEWYTVHFENSPQRALHISTKLKILFGDIAYVDLIDVNHFHIEEYVGMLEVLGLGDRLFSHFRNLEKPLDDGLVPLMSVEDVVQLFKYVPRFKKIEVYIEEGISSVEEYSLCMRNSRGKGVVIEDIEDGDVVKQDGELFLLEWHGATEIGNEGKQGDTSTHASSSRAGSRDDENFFLSENWMMMSLLFQPHGLMKGRTK</sequence>
<dbReference type="SUPFAM" id="SSF50249">
    <property type="entry name" value="Nucleic acid-binding proteins"/>
    <property type="match status" value="3"/>
</dbReference>
<protein>
    <recommendedName>
        <fullName evidence="2">Replication protein A 70 kDa DNA-binding subunit B/D first OB fold domain-containing protein</fullName>
    </recommendedName>
</protein>
<dbReference type="InterPro" id="IPR012340">
    <property type="entry name" value="NA-bd_OB-fold"/>
</dbReference>
<dbReference type="CDD" id="cd04481">
    <property type="entry name" value="RPA1_DBD_B_like"/>
    <property type="match status" value="1"/>
</dbReference>
<organism evidence="3 4">
    <name type="scientific">Artemisia annua</name>
    <name type="common">Sweet wormwood</name>
    <dbReference type="NCBI Taxonomy" id="35608"/>
    <lineage>
        <taxon>Eukaryota</taxon>
        <taxon>Viridiplantae</taxon>
        <taxon>Streptophyta</taxon>
        <taxon>Embryophyta</taxon>
        <taxon>Tracheophyta</taxon>
        <taxon>Spermatophyta</taxon>
        <taxon>Magnoliopsida</taxon>
        <taxon>eudicotyledons</taxon>
        <taxon>Gunneridae</taxon>
        <taxon>Pentapetalae</taxon>
        <taxon>asterids</taxon>
        <taxon>campanulids</taxon>
        <taxon>Asterales</taxon>
        <taxon>Asteraceae</taxon>
        <taxon>Asteroideae</taxon>
        <taxon>Anthemideae</taxon>
        <taxon>Artemisiinae</taxon>
        <taxon>Artemisia</taxon>
    </lineage>
</organism>
<dbReference type="EMBL" id="PKPP01000897">
    <property type="protein sequence ID" value="PWA87612.1"/>
    <property type="molecule type" value="Genomic_DNA"/>
</dbReference>
<accession>A0A2U1PPH7</accession>
<dbReference type="OrthoDB" id="1838813at2759"/>
<name>A0A2U1PPH7_ARTAN</name>
<evidence type="ECO:0000313" key="4">
    <source>
        <dbReference type="Proteomes" id="UP000245207"/>
    </source>
</evidence>
<evidence type="ECO:0000313" key="3">
    <source>
        <dbReference type="EMBL" id="PWA87612.1"/>
    </source>
</evidence>
<evidence type="ECO:0000256" key="1">
    <source>
        <dbReference type="SAM" id="MobiDB-lite"/>
    </source>
</evidence>
<dbReference type="CDD" id="cd04480">
    <property type="entry name" value="RPA1_DBD_A_like"/>
    <property type="match status" value="1"/>
</dbReference>
<dbReference type="Gene3D" id="2.40.50.140">
    <property type="entry name" value="Nucleic acid-binding proteins"/>
    <property type="match status" value="3"/>
</dbReference>
<comment type="caution">
    <text evidence="3">The sequence shown here is derived from an EMBL/GenBank/DDBJ whole genome shotgun (WGS) entry which is preliminary data.</text>
</comment>
<dbReference type="PANTHER" id="PTHR47165:SF4">
    <property type="entry name" value="OS03G0429900 PROTEIN"/>
    <property type="match status" value="1"/>
</dbReference>
<feature type="domain" description="Replication protein A 70 kDa DNA-binding subunit B/D first OB fold" evidence="2">
    <location>
        <begin position="56"/>
        <end position="151"/>
    </location>
</feature>
<feature type="compositionally biased region" description="Polar residues" evidence="1">
    <location>
        <begin position="542"/>
        <end position="553"/>
    </location>
</feature>
<dbReference type="InterPro" id="IPR003871">
    <property type="entry name" value="RFA1B/D_OB_1st"/>
</dbReference>
<dbReference type="AlphaFoldDB" id="A0A2U1PPH7"/>
<dbReference type="STRING" id="35608.A0A2U1PPH7"/>
<dbReference type="PANTHER" id="PTHR47165">
    <property type="entry name" value="OS03G0429900 PROTEIN"/>
    <property type="match status" value="1"/>
</dbReference>
<feature type="region of interest" description="Disordered" evidence="1">
    <location>
        <begin position="535"/>
        <end position="557"/>
    </location>
</feature>
<evidence type="ECO:0000259" key="2">
    <source>
        <dbReference type="Pfam" id="PF02721"/>
    </source>
</evidence>
<gene>
    <name evidence="3" type="ORF">CTI12_AA126800</name>
</gene>